<protein>
    <recommendedName>
        <fullName evidence="5">F-box domain-containing protein</fullName>
    </recommendedName>
</protein>
<dbReference type="InterPro" id="IPR001680">
    <property type="entry name" value="WD40_rpt"/>
</dbReference>
<dbReference type="InterPro" id="IPR050995">
    <property type="entry name" value="WD-F-box_domain-protein"/>
</dbReference>
<evidence type="ECO:0000313" key="7">
    <source>
        <dbReference type="Proteomes" id="UP001465976"/>
    </source>
</evidence>
<dbReference type="Gene3D" id="2.130.10.10">
    <property type="entry name" value="YVTN repeat-like/Quinoprotein amine dehydrogenase"/>
    <property type="match status" value="2"/>
</dbReference>
<gene>
    <name evidence="6" type="ORF">V5O48_012570</name>
</gene>
<feature type="repeat" description="WD" evidence="3">
    <location>
        <begin position="744"/>
        <end position="776"/>
    </location>
</feature>
<feature type="region of interest" description="Disordered" evidence="4">
    <location>
        <begin position="227"/>
        <end position="261"/>
    </location>
</feature>
<dbReference type="SMART" id="SM00256">
    <property type="entry name" value="FBOX"/>
    <property type="match status" value="1"/>
</dbReference>
<dbReference type="InterPro" id="IPR019775">
    <property type="entry name" value="WD40_repeat_CS"/>
</dbReference>
<dbReference type="PRINTS" id="PR00320">
    <property type="entry name" value="GPROTEINBRPT"/>
</dbReference>
<dbReference type="PROSITE" id="PS00678">
    <property type="entry name" value="WD_REPEATS_1"/>
    <property type="match status" value="3"/>
</dbReference>
<dbReference type="PANTHER" id="PTHR14604:SF4">
    <property type="entry name" value="F-BOX DOMAIN-CONTAINING PROTEIN"/>
    <property type="match status" value="1"/>
</dbReference>
<proteinExistence type="predicted"/>
<sequence length="786" mass="85288">MSFDEGYTDDSEFDHATVVAATSKTTTVGADDELDQHDLFAGLNSAQDREELAYKLLASLPRSRLAIIQRKLAPLLQFDIVGALPAEISLQIFTYLSCPTLLACGLVSRRWHILANDETLWKQLCRSRGWSWRQQHVLPMSPQPRTHEVYQDSDDEGMGDSDEEADEEEVVDTLMLSGIEAAKAELTQMHAELDSGFASMSFERAPLFNAFLRSRSTSSAPTVPSTFDAKIIHPSPNSTYHKGKAPMSHNRAAPQRNSAPSTLTSLAANTSLKPNYKLLYLTHIRIQRRVFTSSYRLSTLQTRDGNTVQGHPLNSHTNTIYCLQLYTYATTGKQVLFTGSRDKTIREWNIAAGCVERVFCGVHTSSVLSVCAANGLLASAGSDRRVIVWDLGDREEGQRGQNVVKVIEDHEDSVLCVRFDKERLVSCSKDRTVRTYSFPSLEPQFVLRSHRAAVNAVSISSTLIVSGSGDRSVRLWDAKTGALLRTFENHHSRGIASIDFKPPYVLSGSSDKHLRLFDVTTLQGWCTSPEVGYQYQPNNVANGATSHASTLNPLNGDVLPLPPSAFGSSSDPNAPFSHVYPADDEDDLLSFTFPYSSLRPHAFTACQVCGSTSTVPVYGGTVHASDDYCHHGYGDLSGFNVFSGGQTYGCPGGAASGSSPGMNFAAPGLNGSNASRPLMMVGPGGRRIVPGFGGMGGGVNGGCAMHMDLVRSVAFGGEFVLSGSYDLTIKVWDRKTGALVADLTGGHTGRIFSIGFDGTKIVSCGEDQKICIWDFSHGIDTSFIQL</sequence>
<feature type="repeat" description="WD" evidence="3">
    <location>
        <begin position="447"/>
        <end position="486"/>
    </location>
</feature>
<evidence type="ECO:0000256" key="1">
    <source>
        <dbReference type="ARBA" id="ARBA00022574"/>
    </source>
</evidence>
<accession>A0ABR3F2H0</accession>
<dbReference type="InterPro" id="IPR001810">
    <property type="entry name" value="F-box_dom"/>
</dbReference>
<keyword evidence="2" id="KW-0677">Repeat</keyword>
<feature type="repeat" description="WD" evidence="3">
    <location>
        <begin position="703"/>
        <end position="742"/>
    </location>
</feature>
<name>A0ABR3F2H0_9AGAR</name>
<dbReference type="InterPro" id="IPR015943">
    <property type="entry name" value="WD40/YVTN_repeat-like_dom_sf"/>
</dbReference>
<dbReference type="PROSITE" id="PS50294">
    <property type="entry name" value="WD_REPEATS_REGION"/>
    <property type="match status" value="1"/>
</dbReference>
<organism evidence="6 7">
    <name type="scientific">Marasmius crinis-equi</name>
    <dbReference type="NCBI Taxonomy" id="585013"/>
    <lineage>
        <taxon>Eukaryota</taxon>
        <taxon>Fungi</taxon>
        <taxon>Dikarya</taxon>
        <taxon>Basidiomycota</taxon>
        <taxon>Agaricomycotina</taxon>
        <taxon>Agaricomycetes</taxon>
        <taxon>Agaricomycetidae</taxon>
        <taxon>Agaricales</taxon>
        <taxon>Marasmiineae</taxon>
        <taxon>Marasmiaceae</taxon>
        <taxon>Marasmius</taxon>
    </lineage>
</organism>
<dbReference type="PROSITE" id="PS50082">
    <property type="entry name" value="WD_REPEATS_2"/>
    <property type="match status" value="5"/>
</dbReference>
<dbReference type="PROSITE" id="PS50181">
    <property type="entry name" value="FBOX"/>
    <property type="match status" value="1"/>
</dbReference>
<keyword evidence="1 3" id="KW-0853">WD repeat</keyword>
<dbReference type="PANTHER" id="PTHR14604">
    <property type="entry name" value="WD40 REPEAT PF20"/>
    <property type="match status" value="1"/>
</dbReference>
<dbReference type="InterPro" id="IPR036047">
    <property type="entry name" value="F-box-like_dom_sf"/>
</dbReference>
<evidence type="ECO:0000256" key="4">
    <source>
        <dbReference type="SAM" id="MobiDB-lite"/>
    </source>
</evidence>
<feature type="region of interest" description="Disordered" evidence="4">
    <location>
        <begin position="142"/>
        <end position="163"/>
    </location>
</feature>
<dbReference type="Proteomes" id="UP001465976">
    <property type="component" value="Unassembled WGS sequence"/>
</dbReference>
<evidence type="ECO:0000313" key="6">
    <source>
        <dbReference type="EMBL" id="KAL0569392.1"/>
    </source>
</evidence>
<keyword evidence="7" id="KW-1185">Reference proteome</keyword>
<evidence type="ECO:0000256" key="3">
    <source>
        <dbReference type="PROSITE-ProRule" id="PRU00221"/>
    </source>
</evidence>
<dbReference type="InterPro" id="IPR011047">
    <property type="entry name" value="Quinoprotein_ADH-like_sf"/>
</dbReference>
<dbReference type="Gene3D" id="1.20.1280.50">
    <property type="match status" value="1"/>
</dbReference>
<dbReference type="SUPFAM" id="SSF50998">
    <property type="entry name" value="Quinoprotein alcohol dehydrogenase-like"/>
    <property type="match status" value="1"/>
</dbReference>
<evidence type="ECO:0000256" key="2">
    <source>
        <dbReference type="ARBA" id="ARBA00022737"/>
    </source>
</evidence>
<dbReference type="EMBL" id="JBAHYK010001128">
    <property type="protein sequence ID" value="KAL0569392.1"/>
    <property type="molecule type" value="Genomic_DNA"/>
</dbReference>
<dbReference type="SUPFAM" id="SSF81383">
    <property type="entry name" value="F-box domain"/>
    <property type="match status" value="1"/>
</dbReference>
<reference evidence="6 7" key="1">
    <citation type="submission" date="2024-02" db="EMBL/GenBank/DDBJ databases">
        <title>A draft genome for the cacao thread blight pathogen Marasmius crinis-equi.</title>
        <authorList>
            <person name="Cohen S.P."/>
            <person name="Baruah I.K."/>
            <person name="Amoako-Attah I."/>
            <person name="Bukari Y."/>
            <person name="Meinhardt L.W."/>
            <person name="Bailey B.A."/>
        </authorList>
    </citation>
    <scope>NUCLEOTIDE SEQUENCE [LARGE SCALE GENOMIC DNA]</scope>
    <source>
        <strain evidence="6 7">GH-76</strain>
    </source>
</reference>
<dbReference type="Pfam" id="PF12937">
    <property type="entry name" value="F-box-like"/>
    <property type="match status" value="1"/>
</dbReference>
<feature type="compositionally biased region" description="Acidic residues" evidence="4">
    <location>
        <begin position="151"/>
        <end position="163"/>
    </location>
</feature>
<feature type="domain" description="F-box" evidence="5">
    <location>
        <begin position="78"/>
        <end position="124"/>
    </location>
</feature>
<evidence type="ECO:0000259" key="5">
    <source>
        <dbReference type="PROSITE" id="PS50181"/>
    </source>
</evidence>
<dbReference type="CDD" id="cd00200">
    <property type="entry name" value="WD40"/>
    <property type="match status" value="1"/>
</dbReference>
<dbReference type="InterPro" id="IPR020472">
    <property type="entry name" value="WD40_PAC1"/>
</dbReference>
<dbReference type="SMART" id="SM00320">
    <property type="entry name" value="WD40"/>
    <property type="match status" value="7"/>
</dbReference>
<feature type="repeat" description="WD" evidence="3">
    <location>
        <begin position="488"/>
        <end position="521"/>
    </location>
</feature>
<dbReference type="Pfam" id="PF00400">
    <property type="entry name" value="WD40"/>
    <property type="match status" value="7"/>
</dbReference>
<comment type="caution">
    <text evidence="6">The sequence shown here is derived from an EMBL/GenBank/DDBJ whole genome shotgun (WGS) entry which is preliminary data.</text>
</comment>
<feature type="repeat" description="WD" evidence="3">
    <location>
        <begin position="313"/>
        <end position="350"/>
    </location>
</feature>